<accession>A0AAD4QTT4</accession>
<gene>
    <name evidence="2" type="ORF">B0F90DRAFT_59271</name>
</gene>
<comment type="caution">
    <text evidence="2">The sequence shown here is derived from an EMBL/GenBank/DDBJ whole genome shotgun (WGS) entry which is preliminary data.</text>
</comment>
<evidence type="ECO:0000313" key="2">
    <source>
        <dbReference type="EMBL" id="KAI0307741.1"/>
    </source>
</evidence>
<feature type="compositionally biased region" description="Basic and acidic residues" evidence="1">
    <location>
        <begin position="71"/>
        <end position="81"/>
    </location>
</feature>
<organism evidence="2 3">
    <name type="scientific">Multifurca ochricompacta</name>
    <dbReference type="NCBI Taxonomy" id="376703"/>
    <lineage>
        <taxon>Eukaryota</taxon>
        <taxon>Fungi</taxon>
        <taxon>Dikarya</taxon>
        <taxon>Basidiomycota</taxon>
        <taxon>Agaricomycotina</taxon>
        <taxon>Agaricomycetes</taxon>
        <taxon>Russulales</taxon>
        <taxon>Russulaceae</taxon>
        <taxon>Multifurca</taxon>
    </lineage>
</organism>
<dbReference type="AlphaFoldDB" id="A0AAD4QTT4"/>
<proteinExistence type="predicted"/>
<sequence length="122" mass="13245">MGAICSKPSNHTGGHTLISSSTTQTHSTSTTGKSKVQQQQQQQQQQEPHHQYQRSPLQGAETRRSQAAAAAERRLNAENKRGVNAANPNSGQLAARLEASKAVPLAPESRREDALILNPQWD</sequence>
<dbReference type="EMBL" id="WTXG01000001">
    <property type="protein sequence ID" value="KAI0307741.1"/>
    <property type="molecule type" value="Genomic_DNA"/>
</dbReference>
<evidence type="ECO:0000313" key="3">
    <source>
        <dbReference type="Proteomes" id="UP001203297"/>
    </source>
</evidence>
<protein>
    <submittedName>
        <fullName evidence="2">Uncharacterized protein</fullName>
    </submittedName>
</protein>
<feature type="region of interest" description="Disordered" evidence="1">
    <location>
        <begin position="1"/>
        <end position="122"/>
    </location>
</feature>
<evidence type="ECO:0000256" key="1">
    <source>
        <dbReference type="SAM" id="MobiDB-lite"/>
    </source>
</evidence>
<name>A0AAD4QTT4_9AGAM</name>
<keyword evidence="3" id="KW-1185">Reference proteome</keyword>
<feature type="compositionally biased region" description="Low complexity" evidence="1">
    <location>
        <begin position="19"/>
        <end position="46"/>
    </location>
</feature>
<reference evidence="2" key="1">
    <citation type="journal article" date="2022" name="New Phytol.">
        <title>Evolutionary transition to the ectomycorrhizal habit in the genomes of a hyperdiverse lineage of mushroom-forming fungi.</title>
        <authorList>
            <person name="Looney B."/>
            <person name="Miyauchi S."/>
            <person name="Morin E."/>
            <person name="Drula E."/>
            <person name="Courty P.E."/>
            <person name="Kohler A."/>
            <person name="Kuo A."/>
            <person name="LaButti K."/>
            <person name="Pangilinan J."/>
            <person name="Lipzen A."/>
            <person name="Riley R."/>
            <person name="Andreopoulos W."/>
            <person name="He G."/>
            <person name="Johnson J."/>
            <person name="Nolan M."/>
            <person name="Tritt A."/>
            <person name="Barry K.W."/>
            <person name="Grigoriev I.V."/>
            <person name="Nagy L.G."/>
            <person name="Hibbett D."/>
            <person name="Henrissat B."/>
            <person name="Matheny P.B."/>
            <person name="Labbe J."/>
            <person name="Martin F.M."/>
        </authorList>
    </citation>
    <scope>NUCLEOTIDE SEQUENCE</scope>
    <source>
        <strain evidence="2">BPL690</strain>
    </source>
</reference>
<dbReference type="Proteomes" id="UP001203297">
    <property type="component" value="Unassembled WGS sequence"/>
</dbReference>